<feature type="transmembrane region" description="Helical" evidence="7">
    <location>
        <begin position="136"/>
        <end position="157"/>
    </location>
</feature>
<keyword evidence="3" id="KW-1003">Cell membrane</keyword>
<dbReference type="CDD" id="cd17391">
    <property type="entry name" value="MFS_MdtG_MDR_like"/>
    <property type="match status" value="1"/>
</dbReference>
<evidence type="ECO:0000259" key="8">
    <source>
        <dbReference type="PROSITE" id="PS50850"/>
    </source>
</evidence>
<dbReference type="PANTHER" id="PTHR43414">
    <property type="entry name" value="MULTIDRUG RESISTANCE PROTEIN MDTG"/>
    <property type="match status" value="1"/>
</dbReference>
<comment type="caution">
    <text evidence="9">The sequence shown here is derived from an EMBL/GenBank/DDBJ whole genome shotgun (WGS) entry which is preliminary data.</text>
</comment>
<dbReference type="Pfam" id="PF00083">
    <property type="entry name" value="Sugar_tr"/>
    <property type="match status" value="1"/>
</dbReference>
<dbReference type="OrthoDB" id="65739at2"/>
<dbReference type="InterPro" id="IPR036259">
    <property type="entry name" value="MFS_trans_sf"/>
</dbReference>
<dbReference type="AlphaFoldDB" id="A0A6N8CL87"/>
<dbReference type="InterPro" id="IPR020846">
    <property type="entry name" value="MFS_dom"/>
</dbReference>
<evidence type="ECO:0000256" key="4">
    <source>
        <dbReference type="ARBA" id="ARBA00022692"/>
    </source>
</evidence>
<feature type="transmembrane region" description="Helical" evidence="7">
    <location>
        <begin position="373"/>
        <end position="395"/>
    </location>
</feature>
<evidence type="ECO:0000256" key="2">
    <source>
        <dbReference type="ARBA" id="ARBA00022448"/>
    </source>
</evidence>
<feature type="domain" description="Major facilitator superfamily (MFS) profile" evidence="8">
    <location>
        <begin position="7"/>
        <end position="393"/>
    </location>
</feature>
<evidence type="ECO:0000256" key="6">
    <source>
        <dbReference type="ARBA" id="ARBA00023136"/>
    </source>
</evidence>
<feature type="transmembrane region" description="Helical" evidence="7">
    <location>
        <begin position="47"/>
        <end position="66"/>
    </location>
</feature>
<name>A0A6N8CL87_9BACI</name>
<feature type="transmembrane region" description="Helical" evidence="7">
    <location>
        <begin position="78"/>
        <end position="97"/>
    </location>
</feature>
<evidence type="ECO:0000256" key="5">
    <source>
        <dbReference type="ARBA" id="ARBA00022989"/>
    </source>
</evidence>
<reference evidence="9 10" key="1">
    <citation type="submission" date="2019-11" db="EMBL/GenBank/DDBJ databases">
        <title>Terrilactibacillus tamarindus sp. nov. BCM23-1 isolated from bark of Tamarindus indica.</title>
        <authorList>
            <person name="Kingkaew E."/>
            <person name="Tanasupawat S."/>
        </authorList>
    </citation>
    <scope>NUCLEOTIDE SEQUENCE [LARGE SCALE GENOMIC DNA]</scope>
    <source>
        <strain evidence="9 10">BCM23-1</strain>
    </source>
</reference>
<evidence type="ECO:0000256" key="7">
    <source>
        <dbReference type="SAM" id="Phobius"/>
    </source>
</evidence>
<comment type="subcellular location">
    <subcellularLocation>
        <location evidence="1">Cell membrane</location>
        <topology evidence="1">Multi-pass membrane protein</topology>
    </subcellularLocation>
</comment>
<dbReference type="InterPro" id="IPR005828">
    <property type="entry name" value="MFS_sugar_transport-like"/>
</dbReference>
<feature type="transmembrane region" description="Helical" evidence="7">
    <location>
        <begin position="249"/>
        <end position="269"/>
    </location>
</feature>
<proteinExistence type="predicted"/>
<keyword evidence="2" id="KW-0813">Transport</keyword>
<keyword evidence="5 7" id="KW-1133">Transmembrane helix</keyword>
<feature type="transmembrane region" description="Helical" evidence="7">
    <location>
        <begin position="103"/>
        <end position="124"/>
    </location>
</feature>
<evidence type="ECO:0000313" key="10">
    <source>
        <dbReference type="Proteomes" id="UP000440978"/>
    </source>
</evidence>
<dbReference type="GO" id="GO:0022857">
    <property type="term" value="F:transmembrane transporter activity"/>
    <property type="evidence" value="ECO:0007669"/>
    <property type="project" value="InterPro"/>
</dbReference>
<feature type="transmembrane region" description="Helical" evidence="7">
    <location>
        <begin position="206"/>
        <end position="229"/>
    </location>
</feature>
<dbReference type="RefSeq" id="WP_155216013.1">
    <property type="nucleotide sequence ID" value="NZ_WNHB01000002.1"/>
</dbReference>
<dbReference type="PROSITE" id="PS50850">
    <property type="entry name" value="MFS"/>
    <property type="match status" value="1"/>
</dbReference>
<dbReference type="SUPFAM" id="SSF103473">
    <property type="entry name" value="MFS general substrate transporter"/>
    <property type="match status" value="2"/>
</dbReference>
<sequence length="404" mass="44282">MPMWKRNLYICWFGTFVTAAGMSQIIPFLPFYIEHLGIHDTASVERWAGLIFGSTFLISAIVSPLWGKLADKHGRKPMLLRASLGMAIVIFLMGFVQNVYELFALRFVMGTVSGFISSAVILVASQTPKHKAGWALGVLSTGGVSGSLLGPLIGGFIADYWGIRIVFFDTGLLLVVAFFASLFFIKEDFKQPKNSSPSFREIRNMIPNSLMLISMFVTTFMVQLANMSIQPIITVYVKELSHNLSHIEIISGLVVASSGLASVLAAPFLGKLSDRVGPRKVLLCCLIFAGIVFIPQAFSTNPWELMIYRFLLGLATAGLLPCINTIVKKMGPSSITGRLFGYNQSAQYLGTLGGAILGGQLAAFFGIKYVFFITSALLLINAGWVVYSTVIMTHFQHRHKEVHS</sequence>
<evidence type="ECO:0000313" key="9">
    <source>
        <dbReference type="EMBL" id="MTT30629.1"/>
    </source>
</evidence>
<keyword evidence="10" id="KW-1185">Reference proteome</keyword>
<gene>
    <name evidence="9" type="ORF">GMB86_01195</name>
</gene>
<keyword evidence="4 7" id="KW-0812">Transmembrane</keyword>
<dbReference type="Proteomes" id="UP000440978">
    <property type="component" value="Unassembled WGS sequence"/>
</dbReference>
<dbReference type="InterPro" id="IPR011701">
    <property type="entry name" value="MFS"/>
</dbReference>
<dbReference type="PRINTS" id="PR01035">
    <property type="entry name" value="TCRTETA"/>
</dbReference>
<keyword evidence="6 7" id="KW-0472">Membrane</keyword>
<dbReference type="InterPro" id="IPR001958">
    <property type="entry name" value="Tet-R_TetA/multi-R_MdtG-like"/>
</dbReference>
<dbReference type="Gene3D" id="1.20.1250.20">
    <property type="entry name" value="MFS general substrate transporter like domains"/>
    <property type="match status" value="2"/>
</dbReference>
<evidence type="ECO:0000256" key="1">
    <source>
        <dbReference type="ARBA" id="ARBA00004651"/>
    </source>
</evidence>
<feature type="transmembrane region" description="Helical" evidence="7">
    <location>
        <begin position="348"/>
        <end position="367"/>
    </location>
</feature>
<feature type="transmembrane region" description="Helical" evidence="7">
    <location>
        <begin position="163"/>
        <end position="185"/>
    </location>
</feature>
<dbReference type="EMBL" id="WNHB01000002">
    <property type="protein sequence ID" value="MTT30629.1"/>
    <property type="molecule type" value="Genomic_DNA"/>
</dbReference>
<protein>
    <submittedName>
        <fullName evidence="9">MFS transporter</fullName>
    </submittedName>
</protein>
<accession>A0A6N8CL87</accession>
<feature type="transmembrane region" description="Helical" evidence="7">
    <location>
        <begin position="281"/>
        <end position="299"/>
    </location>
</feature>
<dbReference type="Pfam" id="PF07690">
    <property type="entry name" value="MFS_1"/>
    <property type="match status" value="1"/>
</dbReference>
<feature type="transmembrane region" description="Helical" evidence="7">
    <location>
        <begin position="305"/>
        <end position="327"/>
    </location>
</feature>
<organism evidence="9 10">
    <name type="scientific">Terrilactibacillus tamarindi</name>
    <dbReference type="NCBI Taxonomy" id="2599694"/>
    <lineage>
        <taxon>Bacteria</taxon>
        <taxon>Bacillati</taxon>
        <taxon>Bacillota</taxon>
        <taxon>Bacilli</taxon>
        <taxon>Bacillales</taxon>
        <taxon>Bacillaceae</taxon>
        <taxon>Terrilactibacillus</taxon>
    </lineage>
</organism>
<evidence type="ECO:0000256" key="3">
    <source>
        <dbReference type="ARBA" id="ARBA00022475"/>
    </source>
</evidence>
<dbReference type="PANTHER" id="PTHR43414:SF6">
    <property type="entry name" value="MULTIDRUG RESISTANCE PROTEIN MDTG"/>
    <property type="match status" value="1"/>
</dbReference>
<dbReference type="GO" id="GO:0005886">
    <property type="term" value="C:plasma membrane"/>
    <property type="evidence" value="ECO:0007669"/>
    <property type="project" value="UniProtKB-SubCell"/>
</dbReference>